<keyword evidence="4" id="KW-0813">Transport</keyword>
<dbReference type="SMART" id="SM00382">
    <property type="entry name" value="AAA"/>
    <property type="match status" value="1"/>
</dbReference>
<evidence type="ECO:0000256" key="4">
    <source>
        <dbReference type="ARBA" id="ARBA00022448"/>
    </source>
</evidence>
<comment type="similarity">
    <text evidence="2">Belongs to the GTP-binding SRP family.</text>
</comment>
<sequence length="453" mass="48997">MRVKRYVVDSMPDALQKIRTDLGKDAVILNTKEIRSGGFLGMFAKKKIEVIAATDAGAASSAGGFSEPKLASAKPAAAKAAMIYPDAAAAYSRPVKAVPSVPAAKPGHAAADQAAVLSFPEVPDVLVPSSAQPAPAPVPRAAAAVRSQEPASDAASGNRGQDDLLLQEMKQMKEYMYKLSVQGSGQAQLDPALEQIQQRLLQQEVDPELVQRIVAAASEEAAADEAGITELGVRRSVKRQLLELFPDKGGKPLSPGTQIAHFVGPTGVGKTTTIAKLAAEQVLKYQRKVGFITSDTYRIAAVEQLKTYATILNVPLEVVFSPQDLPKAFEQLKDCDIIFMDTAGRNFRNEMYVSELNSLLQSGGRSETYLVLSMTTKYKDMKAITDNFSKFKLDKVLFTKLDETDSFGGVINLVHDFQLQLSYVTNGQSVPDDIFTWEERQIVDLILGDDGNE</sequence>
<keyword evidence="10" id="KW-0472">Membrane</keyword>
<reference evidence="17" key="1">
    <citation type="submission" date="2018-02" db="EMBL/GenBank/DDBJ databases">
        <authorList>
            <person name="Kim S.-K."/>
            <person name="Jung H.-I."/>
            <person name="Lee S.-W."/>
        </authorList>
    </citation>
    <scope>NUCLEOTIDE SEQUENCE</scope>
    <source>
        <strain evidence="17">SK3146</strain>
    </source>
</reference>
<keyword evidence="5" id="KW-1003">Cell membrane</keyword>
<evidence type="ECO:0000256" key="9">
    <source>
        <dbReference type="ARBA" id="ARBA00023134"/>
    </source>
</evidence>
<dbReference type="SMART" id="SM00962">
    <property type="entry name" value="SRP54"/>
    <property type="match status" value="1"/>
</dbReference>
<keyword evidence="11" id="KW-1006">Bacterial flagellum protein export</keyword>
<evidence type="ECO:0000259" key="16">
    <source>
        <dbReference type="SMART" id="SM00962"/>
    </source>
</evidence>
<feature type="domain" description="SRP54-type proteins GTP-binding" evidence="16">
    <location>
        <begin position="257"/>
        <end position="448"/>
    </location>
</feature>
<evidence type="ECO:0000256" key="8">
    <source>
        <dbReference type="ARBA" id="ARBA00022927"/>
    </source>
</evidence>
<keyword evidence="18" id="KW-1185">Reference proteome</keyword>
<gene>
    <name evidence="17" type="primary">flhF</name>
    <name evidence="17" type="ORF">SK3146_06650</name>
</gene>
<feature type="region of interest" description="Disordered" evidence="14">
    <location>
        <begin position="128"/>
        <end position="161"/>
    </location>
</feature>
<dbReference type="InterPro" id="IPR020006">
    <property type="entry name" value="FlhF"/>
</dbReference>
<evidence type="ECO:0000256" key="5">
    <source>
        <dbReference type="ARBA" id="ARBA00022475"/>
    </source>
</evidence>
<keyword evidence="17" id="KW-0966">Cell projection</keyword>
<evidence type="ECO:0000256" key="13">
    <source>
        <dbReference type="NCBIfam" id="TIGR03499"/>
    </source>
</evidence>
<feature type="domain" description="AAA+ ATPase" evidence="15">
    <location>
        <begin position="256"/>
        <end position="403"/>
    </location>
</feature>
<comment type="function">
    <text evidence="12">Necessary for flagellar biosynthesis. May be involved in translocation of the flagellum.</text>
</comment>
<evidence type="ECO:0000313" key="17">
    <source>
        <dbReference type="EMBL" id="UQZ87353.1"/>
    </source>
</evidence>
<keyword evidence="17" id="KW-0969">Cilium</keyword>
<feature type="compositionally biased region" description="Low complexity" evidence="14">
    <location>
        <begin position="128"/>
        <end position="148"/>
    </location>
</feature>
<evidence type="ECO:0000256" key="6">
    <source>
        <dbReference type="ARBA" id="ARBA00022741"/>
    </source>
</evidence>
<protein>
    <recommendedName>
        <fullName evidence="3 13">Flagellar biosynthesis protein FlhF</fullName>
    </recommendedName>
</protein>
<keyword evidence="9" id="KW-0342">GTP-binding</keyword>
<proteinExistence type="inferred from homology"/>
<evidence type="ECO:0000256" key="7">
    <source>
        <dbReference type="ARBA" id="ARBA00022795"/>
    </source>
</evidence>
<evidence type="ECO:0000256" key="14">
    <source>
        <dbReference type="SAM" id="MobiDB-lite"/>
    </source>
</evidence>
<evidence type="ECO:0000256" key="2">
    <source>
        <dbReference type="ARBA" id="ARBA00008531"/>
    </source>
</evidence>
<evidence type="ECO:0000256" key="10">
    <source>
        <dbReference type="ARBA" id="ARBA00023136"/>
    </source>
</evidence>
<dbReference type="InterPro" id="IPR047040">
    <property type="entry name" value="FlhF__GTPase_dom"/>
</dbReference>
<dbReference type="EMBL" id="CP027059">
    <property type="protein sequence ID" value="UQZ87353.1"/>
    <property type="molecule type" value="Genomic_DNA"/>
</dbReference>
<name>A0ABY4RZJ7_9BACL</name>
<evidence type="ECO:0000313" key="18">
    <source>
        <dbReference type="Proteomes" id="UP001057134"/>
    </source>
</evidence>
<evidence type="ECO:0000259" key="15">
    <source>
        <dbReference type="SMART" id="SM00382"/>
    </source>
</evidence>
<evidence type="ECO:0000256" key="3">
    <source>
        <dbReference type="ARBA" id="ARBA00014919"/>
    </source>
</evidence>
<dbReference type="PANTHER" id="PTHR43134:SF3">
    <property type="entry name" value="FLAGELLAR BIOSYNTHESIS PROTEIN FLHF"/>
    <property type="match status" value="1"/>
</dbReference>
<dbReference type="Proteomes" id="UP001057134">
    <property type="component" value="Chromosome"/>
</dbReference>
<dbReference type="Pfam" id="PF00448">
    <property type="entry name" value="SRP54"/>
    <property type="match status" value="1"/>
</dbReference>
<dbReference type="InterPro" id="IPR003593">
    <property type="entry name" value="AAA+_ATPase"/>
</dbReference>
<keyword evidence="17" id="KW-0282">Flagellum</keyword>
<dbReference type="InterPro" id="IPR027417">
    <property type="entry name" value="P-loop_NTPase"/>
</dbReference>
<evidence type="ECO:0000256" key="1">
    <source>
        <dbReference type="ARBA" id="ARBA00004413"/>
    </source>
</evidence>
<evidence type="ECO:0000256" key="12">
    <source>
        <dbReference type="ARBA" id="ARBA00025337"/>
    </source>
</evidence>
<dbReference type="RefSeq" id="WP_249862819.1">
    <property type="nucleotide sequence ID" value="NZ_CP027059.1"/>
</dbReference>
<dbReference type="Gene3D" id="1.20.120.1380">
    <property type="entry name" value="Flagellar FlhF biosynthesis protein, N domain"/>
    <property type="match status" value="1"/>
</dbReference>
<keyword evidence="7" id="KW-1005">Bacterial flagellum biogenesis</keyword>
<dbReference type="NCBIfam" id="TIGR03499">
    <property type="entry name" value="FlhF"/>
    <property type="match status" value="1"/>
</dbReference>
<dbReference type="InterPro" id="IPR000897">
    <property type="entry name" value="SRP54_GTPase_dom"/>
</dbReference>
<accession>A0ABY4RZJ7</accession>
<reference evidence="17" key="2">
    <citation type="journal article" date="2021" name="J Anim Sci Technol">
        <title>Complete genome sequence of Paenibacillus konkukensis sp. nov. SK3146 as a potential probiotic strain.</title>
        <authorList>
            <person name="Jung H.I."/>
            <person name="Park S."/>
            <person name="Niu K.M."/>
            <person name="Lee S.W."/>
            <person name="Kothari D."/>
            <person name="Yi K.J."/>
            <person name="Kim S.K."/>
        </authorList>
    </citation>
    <scope>NUCLEOTIDE SEQUENCE</scope>
    <source>
        <strain evidence="17">SK3146</strain>
    </source>
</reference>
<dbReference type="PANTHER" id="PTHR43134">
    <property type="entry name" value="SIGNAL RECOGNITION PARTICLE RECEPTOR SUBUNIT ALPHA"/>
    <property type="match status" value="1"/>
</dbReference>
<keyword evidence="6" id="KW-0547">Nucleotide-binding</keyword>
<evidence type="ECO:0000256" key="11">
    <source>
        <dbReference type="ARBA" id="ARBA00023225"/>
    </source>
</evidence>
<comment type="subcellular location">
    <subcellularLocation>
        <location evidence="1">Cell membrane</location>
        <topology evidence="1">Peripheral membrane protein</topology>
        <orientation evidence="1">Cytoplasmic side</orientation>
    </subcellularLocation>
</comment>
<dbReference type="SUPFAM" id="SSF52540">
    <property type="entry name" value="P-loop containing nucleoside triphosphate hydrolases"/>
    <property type="match status" value="1"/>
</dbReference>
<organism evidence="17 18">
    <name type="scientific">Paenibacillus konkukensis</name>
    <dbReference type="NCBI Taxonomy" id="2020716"/>
    <lineage>
        <taxon>Bacteria</taxon>
        <taxon>Bacillati</taxon>
        <taxon>Bacillota</taxon>
        <taxon>Bacilli</taxon>
        <taxon>Bacillales</taxon>
        <taxon>Paenibacillaceae</taxon>
        <taxon>Paenibacillus</taxon>
    </lineage>
</organism>
<dbReference type="CDD" id="cd17873">
    <property type="entry name" value="FlhF"/>
    <property type="match status" value="1"/>
</dbReference>
<keyword evidence="8" id="KW-0653">Protein transport</keyword>
<dbReference type="Gene3D" id="3.40.50.300">
    <property type="entry name" value="P-loop containing nucleotide triphosphate hydrolases"/>
    <property type="match status" value="1"/>
</dbReference>